<gene>
    <name evidence="10" type="primary">LOC113401015</name>
</gene>
<dbReference type="PROSITE" id="PS00211">
    <property type="entry name" value="ABC_TRANSPORTER_1"/>
    <property type="match status" value="1"/>
</dbReference>
<feature type="transmembrane region" description="Helical" evidence="7">
    <location>
        <begin position="405"/>
        <end position="428"/>
    </location>
</feature>
<feature type="transmembrane region" description="Helical" evidence="7">
    <location>
        <begin position="1128"/>
        <end position="1145"/>
    </location>
</feature>
<dbReference type="RefSeq" id="XP_064073861.1">
    <property type="nucleotide sequence ID" value="XM_064217791.1"/>
</dbReference>
<dbReference type="InterPro" id="IPR026082">
    <property type="entry name" value="ABCA"/>
</dbReference>
<dbReference type="InterPro" id="IPR003593">
    <property type="entry name" value="AAA+_ATPase"/>
</dbReference>
<protein>
    <submittedName>
        <fullName evidence="10">Phospholipid-transporting ATPase ABCA1-like</fullName>
    </submittedName>
</protein>
<sequence>MKGTLKVLMWKHLVVRARRFIHTSIEILSPTILFITLFSFKNSLLDISSAHQEDFNVYQTQSVDLNSVTGPDSIFYTPQTDLTSILMNKVGENLMYQEKYTNVMKEPKITPTPNPEDLLKFSREIDESVALVIFQNISGTWPEKLKYTIRMKNSFNTHTFRSSYILGHHEYYGTTYEPFMKLQWAIDSNYLELLTGNKITQRVTLREFPYVTSKENNMAKTICAILMVLCCISLMLVFVFLVARLLEERISGIQELIKMVGVSDGALVLSRVLDALPAGLAYGALPAALVTAGALPLLPNTNPLLVFLVLALHYITVLGLAFSASYIINSTQYTESQAVVSYVLLCLPRLMLENRDVPTWILPLCGLLPHVPLQWFWNEVAALQQYGVGLTFANIATTHSPKSGSVLACYLCMVVQAFLYFGLAWYLAKVKPGPFGQSQPWNFMCQKQYWSKKKVMPEEEEEELEEFDELNNEPQYFEPRPKDMEVGIKIVNVSKMFGKQRALADVTLDVYRGEITVLLGHNGAGKTTLMSIITGMLKATEGEVYVEGLDTYKQRDEMQRILGLCPQHNLFFPDLTVMEHVMFFTLLKGTNYAEAKKSSTALLEQLGIANKSSYKSSQLSGGMKRRLQLACALAGDAKVLVLDEPTSGLDVETRRELWDLLLSLRGSRTVLLSTHFMEEAEALGDRVAALHAGRLRCHATTMHLKRALGTGYRLTFTTIGLPNEPAITATITSKIPEATVKETSLNSISYNLPSKCSDKFPKLFSLLESKRSSLGIDSIGVGISTLEEVFLKLCSDVTTSFSDDTVDGQNEEPTFKTMTGARLYFHQMAALLKRQVMYLWSKKLTFLIIQVLIPIALICCVTIFTNNGFAMDDSAREDPSISLDLNLYNDMADRRVLYNVNATGVNLQSVGKNNPKVDFEKASDVASAVVRIGQKDILEYNNYLVGIELNDTNAEFLFTTVVRHAAPVALNLLTNTIATQLLPYADGQTVTTLNHPVSSAPTHTLVQDGETKYRFATMLWAFCIVLVVQATVTNAASLACGERASGARRVLALSGAAPARLWGAALLAHALLYALVLVLPTLLAAVALDRDRTIDRPDFLGAMAVILFLGIISFLALIYIVSFNFEEHGANIVNVAVVFIFGFFTPSVKTVTDTLGQDKDLADYVLSALSYALPPHTLTACALRAAHVAAHAAAPAADATESLCYFCFNENAPGELMLVMLVQFVVYMSIVILTEYGFFNMMFDRLLNSKYQVSSPVDVDEMVRAEKAYVDKAITLPKNQIPDAMLVNEVHKKYWRLFGKSCNAVKGVSFSVKKGECFGLLGVNGAGKSSTFKMMTGTECPTRGSIFANGHFMTPFSTKYLQSLGYCPQFAGLDDFLTGYENLKLLLTLRGLEPADVEMEAKTWIEIVGLEKHARRRVAGYSGGCSRRLSAAAALCAGGAATLLDEPTAGVDVAARRRVWAAVRRARRARALVVCSHSMDEMEALCGRLAILSAGRVRALGGAAALRAAHAAGHAVQLKLAAVRIRATTTRLFFFIAETDSSKSELHRLKAALQQRFNCTLRDEHRTMLHYHINDTMRYSELFTKLENLRENFSLLEDYSVTETTLEEVFLSFAKEEVKDEPTQV</sequence>
<feature type="transmembrane region" description="Helical" evidence="7">
    <location>
        <begin position="224"/>
        <end position="243"/>
    </location>
</feature>
<dbReference type="Proteomes" id="UP001652626">
    <property type="component" value="Chromosome 18"/>
</dbReference>
<evidence type="ECO:0000256" key="2">
    <source>
        <dbReference type="ARBA" id="ARBA00022692"/>
    </source>
</evidence>
<dbReference type="Pfam" id="PF12698">
    <property type="entry name" value="ABC2_membrane_3"/>
    <property type="match status" value="1"/>
</dbReference>
<dbReference type="InterPro" id="IPR003439">
    <property type="entry name" value="ABC_transporter-like_ATP-bd"/>
</dbReference>
<keyword evidence="3" id="KW-0547">Nucleotide-binding</keyword>
<evidence type="ECO:0000256" key="7">
    <source>
        <dbReference type="SAM" id="Phobius"/>
    </source>
</evidence>
<dbReference type="InterPro" id="IPR017871">
    <property type="entry name" value="ABC_transporter-like_CS"/>
</dbReference>
<evidence type="ECO:0000256" key="3">
    <source>
        <dbReference type="ARBA" id="ARBA00022741"/>
    </source>
</evidence>
<dbReference type="PANTHER" id="PTHR19229">
    <property type="entry name" value="ATP-BINDING CASSETTE TRANSPORTER SUBFAMILY A ABCA"/>
    <property type="match status" value="1"/>
</dbReference>
<feature type="transmembrane region" description="Helical" evidence="7">
    <location>
        <begin position="844"/>
        <end position="864"/>
    </location>
</feature>
<feature type="transmembrane region" description="Helical" evidence="7">
    <location>
        <begin position="1061"/>
        <end position="1087"/>
    </location>
</feature>
<feature type="transmembrane region" description="Helical" evidence="7">
    <location>
        <begin position="305"/>
        <end position="328"/>
    </location>
</feature>
<dbReference type="SMART" id="SM00382">
    <property type="entry name" value="AAA"/>
    <property type="match status" value="2"/>
</dbReference>
<dbReference type="InterPro" id="IPR056264">
    <property type="entry name" value="R2_ABCA1-4-like"/>
</dbReference>
<keyword evidence="5 7" id="KW-1133">Transmembrane helix</keyword>
<evidence type="ECO:0000256" key="1">
    <source>
        <dbReference type="ARBA" id="ARBA00004141"/>
    </source>
</evidence>
<evidence type="ECO:0000256" key="6">
    <source>
        <dbReference type="ARBA" id="ARBA00023136"/>
    </source>
</evidence>
<organism evidence="9 10">
    <name type="scientific">Vanessa tameamea</name>
    <name type="common">Kamehameha butterfly</name>
    <dbReference type="NCBI Taxonomy" id="334116"/>
    <lineage>
        <taxon>Eukaryota</taxon>
        <taxon>Metazoa</taxon>
        <taxon>Ecdysozoa</taxon>
        <taxon>Arthropoda</taxon>
        <taxon>Hexapoda</taxon>
        <taxon>Insecta</taxon>
        <taxon>Pterygota</taxon>
        <taxon>Neoptera</taxon>
        <taxon>Endopterygota</taxon>
        <taxon>Lepidoptera</taxon>
        <taxon>Glossata</taxon>
        <taxon>Ditrysia</taxon>
        <taxon>Papilionoidea</taxon>
        <taxon>Nymphalidae</taxon>
        <taxon>Nymphalinae</taxon>
        <taxon>Vanessa</taxon>
    </lineage>
</organism>
<name>A0ABM4ARD7_VANTA</name>
<accession>A0ABM4ARD7</accession>
<feature type="domain" description="ABC transporter" evidence="8">
    <location>
        <begin position="1285"/>
        <end position="1519"/>
    </location>
</feature>
<dbReference type="Pfam" id="PF00005">
    <property type="entry name" value="ABC_tran"/>
    <property type="match status" value="2"/>
</dbReference>
<feature type="domain" description="ABC transporter" evidence="8">
    <location>
        <begin position="488"/>
        <end position="717"/>
    </location>
</feature>
<dbReference type="CDD" id="cd03263">
    <property type="entry name" value="ABC_subfamily_A"/>
    <property type="match status" value="1"/>
</dbReference>
<keyword evidence="4" id="KW-0067">ATP-binding</keyword>
<dbReference type="SUPFAM" id="SSF52540">
    <property type="entry name" value="P-loop containing nucleoside triphosphate hydrolases"/>
    <property type="match status" value="2"/>
</dbReference>
<dbReference type="InterPro" id="IPR027417">
    <property type="entry name" value="P-loop_NTPase"/>
</dbReference>
<dbReference type="GeneID" id="113401015"/>
<feature type="transmembrane region" description="Helical" evidence="7">
    <location>
        <begin position="1099"/>
        <end position="1121"/>
    </location>
</feature>
<dbReference type="InterPro" id="IPR013525">
    <property type="entry name" value="ABC2_TM"/>
</dbReference>
<evidence type="ECO:0000313" key="10">
    <source>
        <dbReference type="RefSeq" id="XP_064073861.1"/>
    </source>
</evidence>
<feature type="transmembrane region" description="Helical" evidence="7">
    <location>
        <begin position="1216"/>
        <end position="1239"/>
    </location>
</feature>
<evidence type="ECO:0000313" key="9">
    <source>
        <dbReference type="Proteomes" id="UP001652626"/>
    </source>
</evidence>
<dbReference type="Pfam" id="PF23321">
    <property type="entry name" value="R1_ABCA1"/>
    <property type="match status" value="1"/>
</dbReference>
<keyword evidence="9" id="KW-1185">Reference proteome</keyword>
<dbReference type="PROSITE" id="PS50893">
    <property type="entry name" value="ABC_TRANSPORTER_2"/>
    <property type="match status" value="2"/>
</dbReference>
<reference evidence="10" key="1">
    <citation type="submission" date="2025-08" db="UniProtKB">
        <authorList>
            <consortium name="RefSeq"/>
        </authorList>
    </citation>
    <scope>IDENTIFICATION</scope>
    <source>
        <tissue evidence="10">Whole body</tissue>
    </source>
</reference>
<evidence type="ECO:0000256" key="5">
    <source>
        <dbReference type="ARBA" id="ARBA00022989"/>
    </source>
</evidence>
<proteinExistence type="predicted"/>
<keyword evidence="2 7" id="KW-0812">Transmembrane</keyword>
<dbReference type="Gene3D" id="3.40.50.300">
    <property type="entry name" value="P-loop containing nucleotide triphosphate hydrolases"/>
    <property type="match status" value="2"/>
</dbReference>
<keyword evidence="6 7" id="KW-0472">Membrane</keyword>
<feature type="transmembrane region" description="Helical" evidence="7">
    <location>
        <begin position="1018"/>
        <end position="1040"/>
    </location>
</feature>
<comment type="subcellular location">
    <subcellularLocation>
        <location evidence="1">Membrane</location>
        <topology evidence="1">Multi-pass membrane protein</topology>
    </subcellularLocation>
</comment>
<evidence type="ECO:0000259" key="8">
    <source>
        <dbReference type="PROSITE" id="PS50893"/>
    </source>
</evidence>
<evidence type="ECO:0000256" key="4">
    <source>
        <dbReference type="ARBA" id="ARBA00022840"/>
    </source>
</evidence>
<dbReference type="PANTHER" id="PTHR19229:SF250">
    <property type="entry name" value="ABC TRANSPORTER DOMAIN-CONTAINING PROTEIN-RELATED"/>
    <property type="match status" value="1"/>
</dbReference>